<evidence type="ECO:0000313" key="2">
    <source>
        <dbReference type="Proteomes" id="UP000298030"/>
    </source>
</evidence>
<evidence type="ECO:0000313" key="1">
    <source>
        <dbReference type="EMBL" id="TEB31995.1"/>
    </source>
</evidence>
<name>A0A4Y7TCU3_COPMI</name>
<keyword evidence="2" id="KW-1185">Reference proteome</keyword>
<organism evidence="1 2">
    <name type="scientific">Coprinellus micaceus</name>
    <name type="common">Glistening ink-cap mushroom</name>
    <name type="synonym">Coprinus micaceus</name>
    <dbReference type="NCBI Taxonomy" id="71717"/>
    <lineage>
        <taxon>Eukaryota</taxon>
        <taxon>Fungi</taxon>
        <taxon>Dikarya</taxon>
        <taxon>Basidiomycota</taxon>
        <taxon>Agaricomycotina</taxon>
        <taxon>Agaricomycetes</taxon>
        <taxon>Agaricomycetidae</taxon>
        <taxon>Agaricales</taxon>
        <taxon>Agaricineae</taxon>
        <taxon>Psathyrellaceae</taxon>
        <taxon>Coprinellus</taxon>
    </lineage>
</organism>
<accession>A0A4Y7TCU3</accession>
<gene>
    <name evidence="1" type="ORF">FA13DRAFT_1732278</name>
</gene>
<dbReference type="AlphaFoldDB" id="A0A4Y7TCU3"/>
<reference evidence="1 2" key="1">
    <citation type="journal article" date="2019" name="Nat. Ecol. Evol.">
        <title>Megaphylogeny resolves global patterns of mushroom evolution.</title>
        <authorList>
            <person name="Varga T."/>
            <person name="Krizsan K."/>
            <person name="Foldi C."/>
            <person name="Dima B."/>
            <person name="Sanchez-Garcia M."/>
            <person name="Sanchez-Ramirez S."/>
            <person name="Szollosi G.J."/>
            <person name="Szarkandi J.G."/>
            <person name="Papp V."/>
            <person name="Albert L."/>
            <person name="Andreopoulos W."/>
            <person name="Angelini C."/>
            <person name="Antonin V."/>
            <person name="Barry K.W."/>
            <person name="Bougher N.L."/>
            <person name="Buchanan P."/>
            <person name="Buyck B."/>
            <person name="Bense V."/>
            <person name="Catcheside P."/>
            <person name="Chovatia M."/>
            <person name="Cooper J."/>
            <person name="Damon W."/>
            <person name="Desjardin D."/>
            <person name="Finy P."/>
            <person name="Geml J."/>
            <person name="Haridas S."/>
            <person name="Hughes K."/>
            <person name="Justo A."/>
            <person name="Karasinski D."/>
            <person name="Kautmanova I."/>
            <person name="Kiss B."/>
            <person name="Kocsube S."/>
            <person name="Kotiranta H."/>
            <person name="LaButti K.M."/>
            <person name="Lechner B.E."/>
            <person name="Liimatainen K."/>
            <person name="Lipzen A."/>
            <person name="Lukacs Z."/>
            <person name="Mihaltcheva S."/>
            <person name="Morgado L.N."/>
            <person name="Niskanen T."/>
            <person name="Noordeloos M.E."/>
            <person name="Ohm R.A."/>
            <person name="Ortiz-Santana B."/>
            <person name="Ovrebo C."/>
            <person name="Racz N."/>
            <person name="Riley R."/>
            <person name="Savchenko A."/>
            <person name="Shiryaev A."/>
            <person name="Soop K."/>
            <person name="Spirin V."/>
            <person name="Szebenyi C."/>
            <person name="Tomsovsky M."/>
            <person name="Tulloss R.E."/>
            <person name="Uehling J."/>
            <person name="Grigoriev I.V."/>
            <person name="Vagvolgyi C."/>
            <person name="Papp T."/>
            <person name="Martin F.M."/>
            <person name="Miettinen O."/>
            <person name="Hibbett D.S."/>
            <person name="Nagy L.G."/>
        </authorList>
    </citation>
    <scope>NUCLEOTIDE SEQUENCE [LARGE SCALE GENOMIC DNA]</scope>
    <source>
        <strain evidence="1 2">FP101781</strain>
    </source>
</reference>
<feature type="non-terminal residue" evidence="1">
    <location>
        <position position="107"/>
    </location>
</feature>
<dbReference type="EMBL" id="QPFP01000017">
    <property type="protein sequence ID" value="TEB31995.1"/>
    <property type="molecule type" value="Genomic_DNA"/>
</dbReference>
<comment type="caution">
    <text evidence="1">The sequence shown here is derived from an EMBL/GenBank/DDBJ whole genome shotgun (WGS) entry which is preliminary data.</text>
</comment>
<dbReference type="Proteomes" id="UP000298030">
    <property type="component" value="Unassembled WGS sequence"/>
</dbReference>
<protein>
    <submittedName>
        <fullName evidence="1">Uncharacterized protein</fullName>
    </submittedName>
</protein>
<sequence length="107" mass="12014">MVYGRDDHLELLLRILMLLDVELHSGWRREMGGISTTHPPGQVERQGNIQSGSRKWVGSVQHIHLGKSRGRTTYTLEAGNGWDQCNTSTWAGREAGQHTCLLTNSFL</sequence>
<proteinExistence type="predicted"/>